<dbReference type="InterPro" id="IPR014710">
    <property type="entry name" value="RmlC-like_jellyroll"/>
</dbReference>
<accession>A0A1G6ZEK8</accession>
<feature type="domain" description="HTH cro/C1-type" evidence="2">
    <location>
        <begin position="8"/>
        <end position="62"/>
    </location>
</feature>
<evidence type="ECO:0000256" key="1">
    <source>
        <dbReference type="ARBA" id="ARBA00023125"/>
    </source>
</evidence>
<dbReference type="SUPFAM" id="SSF51182">
    <property type="entry name" value="RmlC-like cupins"/>
    <property type="match status" value="1"/>
</dbReference>
<dbReference type="EMBL" id="FNAH01000003">
    <property type="protein sequence ID" value="SDE00627.1"/>
    <property type="molecule type" value="Genomic_DNA"/>
</dbReference>
<protein>
    <submittedName>
        <fullName evidence="3">Helix-turn-helix</fullName>
    </submittedName>
</protein>
<dbReference type="AlphaFoldDB" id="A0A1G6ZEK8"/>
<dbReference type="InterPro" id="IPR001387">
    <property type="entry name" value="Cro/C1-type_HTH"/>
</dbReference>
<dbReference type="InterPro" id="IPR050807">
    <property type="entry name" value="TransReg_Diox_bact_type"/>
</dbReference>
<keyword evidence="4" id="KW-1185">Reference proteome</keyword>
<name>A0A1G6ZEK8_9RHOB</name>
<dbReference type="CDD" id="cd02209">
    <property type="entry name" value="cupin_XRE_C"/>
    <property type="match status" value="1"/>
</dbReference>
<dbReference type="SUPFAM" id="SSF47413">
    <property type="entry name" value="lambda repressor-like DNA-binding domains"/>
    <property type="match status" value="1"/>
</dbReference>
<dbReference type="GO" id="GO:0005829">
    <property type="term" value="C:cytosol"/>
    <property type="evidence" value="ECO:0007669"/>
    <property type="project" value="TreeGrafter"/>
</dbReference>
<evidence type="ECO:0000313" key="3">
    <source>
        <dbReference type="EMBL" id="SDE00627.1"/>
    </source>
</evidence>
<dbReference type="PANTHER" id="PTHR46797">
    <property type="entry name" value="HTH-TYPE TRANSCRIPTIONAL REGULATOR"/>
    <property type="match status" value="1"/>
</dbReference>
<dbReference type="SMART" id="SM00530">
    <property type="entry name" value="HTH_XRE"/>
    <property type="match status" value="1"/>
</dbReference>
<sequence length="181" mass="19882">MARIGKALTDLRQRRQLSMRELALRSGVSHTTISMIERDRISPTIDTLQAILDALGSRLAEFLGGVRDGGGSPFYTAADLPEIGNPDTISYRLIGLNHPYRSFQFLKESYAVGADTGEMLSHVAQEAGYVVSGRVEVTVGRQTRELQAGDGYYFDSREPHRFRNTGTARAEIVSAISPASY</sequence>
<dbReference type="STRING" id="591205.SAMN05421538_103227"/>
<dbReference type="CDD" id="cd00093">
    <property type="entry name" value="HTH_XRE"/>
    <property type="match status" value="1"/>
</dbReference>
<dbReference type="Pfam" id="PF07883">
    <property type="entry name" value="Cupin_2"/>
    <property type="match status" value="1"/>
</dbReference>
<evidence type="ECO:0000259" key="2">
    <source>
        <dbReference type="PROSITE" id="PS50943"/>
    </source>
</evidence>
<dbReference type="Proteomes" id="UP000199344">
    <property type="component" value="Unassembled WGS sequence"/>
</dbReference>
<dbReference type="GO" id="GO:0003677">
    <property type="term" value="F:DNA binding"/>
    <property type="evidence" value="ECO:0007669"/>
    <property type="project" value="UniProtKB-KW"/>
</dbReference>
<organism evidence="3 4">
    <name type="scientific">Paracoccus isoporae</name>
    <dbReference type="NCBI Taxonomy" id="591205"/>
    <lineage>
        <taxon>Bacteria</taxon>
        <taxon>Pseudomonadati</taxon>
        <taxon>Pseudomonadota</taxon>
        <taxon>Alphaproteobacteria</taxon>
        <taxon>Rhodobacterales</taxon>
        <taxon>Paracoccaceae</taxon>
        <taxon>Paracoccus</taxon>
    </lineage>
</organism>
<dbReference type="GO" id="GO:0003700">
    <property type="term" value="F:DNA-binding transcription factor activity"/>
    <property type="evidence" value="ECO:0007669"/>
    <property type="project" value="TreeGrafter"/>
</dbReference>
<evidence type="ECO:0000313" key="4">
    <source>
        <dbReference type="Proteomes" id="UP000199344"/>
    </source>
</evidence>
<dbReference type="Gene3D" id="2.60.120.10">
    <property type="entry name" value="Jelly Rolls"/>
    <property type="match status" value="1"/>
</dbReference>
<dbReference type="InterPro" id="IPR010982">
    <property type="entry name" value="Lambda_DNA-bd_dom_sf"/>
</dbReference>
<dbReference type="PANTHER" id="PTHR46797:SF11">
    <property type="entry name" value="HTH-TYPE TRANSCRIPTIONAL REGULATOR PUUR"/>
    <property type="match status" value="1"/>
</dbReference>
<dbReference type="Gene3D" id="1.10.260.40">
    <property type="entry name" value="lambda repressor-like DNA-binding domains"/>
    <property type="match status" value="1"/>
</dbReference>
<dbReference type="InterPro" id="IPR011051">
    <property type="entry name" value="RmlC_Cupin_sf"/>
</dbReference>
<gene>
    <name evidence="3" type="ORF">SAMN05421538_103227</name>
</gene>
<dbReference type="Pfam" id="PF01381">
    <property type="entry name" value="HTH_3"/>
    <property type="match status" value="1"/>
</dbReference>
<keyword evidence="1" id="KW-0238">DNA-binding</keyword>
<reference evidence="3 4" key="1">
    <citation type="submission" date="2016-10" db="EMBL/GenBank/DDBJ databases">
        <authorList>
            <person name="de Groot N.N."/>
        </authorList>
    </citation>
    <scope>NUCLEOTIDE SEQUENCE [LARGE SCALE GENOMIC DNA]</scope>
    <source>
        <strain evidence="3 4">DSM 22220</strain>
    </source>
</reference>
<dbReference type="PROSITE" id="PS50943">
    <property type="entry name" value="HTH_CROC1"/>
    <property type="match status" value="1"/>
</dbReference>
<proteinExistence type="predicted"/>
<dbReference type="RefSeq" id="WP_090522586.1">
    <property type="nucleotide sequence ID" value="NZ_FNAH01000003.1"/>
</dbReference>
<dbReference type="InterPro" id="IPR013096">
    <property type="entry name" value="Cupin_2"/>
</dbReference>